<dbReference type="PROSITE" id="PS51032">
    <property type="entry name" value="AP2_ERF"/>
    <property type="match status" value="1"/>
</dbReference>
<dbReference type="CDD" id="cd00018">
    <property type="entry name" value="AP2"/>
    <property type="match status" value="1"/>
</dbReference>
<dbReference type="PRINTS" id="PR00367">
    <property type="entry name" value="ETHRSPELEMNT"/>
</dbReference>
<dbReference type="STRING" id="3988.B9RE64"/>
<comment type="similarity">
    <text evidence="6">Belongs to the AP2/ERF transcription factor family. ERF subfamily.</text>
</comment>
<dbReference type="SUPFAM" id="SSF54171">
    <property type="entry name" value="DNA-binding domain"/>
    <property type="match status" value="1"/>
</dbReference>
<evidence type="ECO:0000256" key="6">
    <source>
        <dbReference type="ARBA" id="ARBA00024343"/>
    </source>
</evidence>
<feature type="region of interest" description="Disordered" evidence="7">
    <location>
        <begin position="1"/>
        <end position="40"/>
    </location>
</feature>
<name>B9RE64_RICCO</name>
<dbReference type="EMBL" id="EQ973775">
    <property type="protein sequence ID" value="EEF50672.1"/>
    <property type="molecule type" value="Genomic_DNA"/>
</dbReference>
<dbReference type="KEGG" id="rcu:8264557"/>
<reference evidence="10" key="1">
    <citation type="journal article" date="2010" name="Nat. Biotechnol.">
        <title>Draft genome sequence of the oilseed species Ricinus communis.</title>
        <authorList>
            <person name="Chan A.P."/>
            <person name="Crabtree J."/>
            <person name="Zhao Q."/>
            <person name="Lorenzi H."/>
            <person name="Orvis J."/>
            <person name="Puiu D."/>
            <person name="Melake-Berhan A."/>
            <person name="Jones K.M."/>
            <person name="Redman J."/>
            <person name="Chen G."/>
            <person name="Cahoon E.B."/>
            <person name="Gedil M."/>
            <person name="Stanke M."/>
            <person name="Haas B.J."/>
            <person name="Wortman J.R."/>
            <person name="Fraser-Liggett C.M."/>
            <person name="Ravel J."/>
            <person name="Rabinowicz P.D."/>
        </authorList>
    </citation>
    <scope>NUCLEOTIDE SEQUENCE [LARGE SCALE GENOMIC DNA]</scope>
    <source>
        <strain evidence="10">cv. Hale</strain>
    </source>
</reference>
<dbReference type="PANTHER" id="PTHR31194:SF82">
    <property type="entry name" value="AP2_ERF DOMAIN-CONTAINING PROTEIN"/>
    <property type="match status" value="1"/>
</dbReference>
<dbReference type="PANTHER" id="PTHR31194">
    <property type="entry name" value="SHN SHINE , DNA BINDING / TRANSCRIPTION FACTOR"/>
    <property type="match status" value="1"/>
</dbReference>
<dbReference type="GO" id="GO:0003700">
    <property type="term" value="F:DNA-binding transcription factor activity"/>
    <property type="evidence" value="ECO:0000318"/>
    <property type="project" value="GO_Central"/>
</dbReference>
<keyword evidence="3" id="KW-0238">DNA-binding</keyword>
<gene>
    <name evidence="9" type="ORF">RCOM_1618730</name>
</gene>
<evidence type="ECO:0000313" key="10">
    <source>
        <dbReference type="Proteomes" id="UP000008311"/>
    </source>
</evidence>
<evidence type="ECO:0000313" key="9">
    <source>
        <dbReference type="EMBL" id="EEF50672.1"/>
    </source>
</evidence>
<dbReference type="OMA" id="MKNHALS"/>
<keyword evidence="2" id="KW-0805">Transcription regulation</keyword>
<evidence type="ECO:0000256" key="3">
    <source>
        <dbReference type="ARBA" id="ARBA00023125"/>
    </source>
</evidence>
<dbReference type="Gene3D" id="3.30.730.10">
    <property type="entry name" value="AP2/ERF domain"/>
    <property type="match status" value="1"/>
</dbReference>
<dbReference type="Proteomes" id="UP000008311">
    <property type="component" value="Unassembled WGS sequence"/>
</dbReference>
<dbReference type="InterPro" id="IPR001471">
    <property type="entry name" value="AP2/ERF_dom"/>
</dbReference>
<dbReference type="InterPro" id="IPR050913">
    <property type="entry name" value="AP2/ERF_ERF"/>
</dbReference>
<protein>
    <recommendedName>
        <fullName evidence="8">AP2/ERF domain-containing protein</fullName>
    </recommendedName>
</protein>
<keyword evidence="10" id="KW-1185">Reference proteome</keyword>
<keyword evidence="4" id="KW-0804">Transcription</keyword>
<evidence type="ECO:0000259" key="8">
    <source>
        <dbReference type="PROSITE" id="PS51032"/>
    </source>
</evidence>
<dbReference type="GO" id="GO:0009877">
    <property type="term" value="P:nodulation"/>
    <property type="evidence" value="ECO:0007669"/>
    <property type="project" value="UniProtKB-ARBA"/>
</dbReference>
<dbReference type="OrthoDB" id="773121at2759"/>
<dbReference type="FunFam" id="3.30.730.10:FF:000005">
    <property type="entry name" value="ethylene-responsive transcription factor RAP2-11"/>
    <property type="match status" value="1"/>
</dbReference>
<dbReference type="InterPro" id="IPR016177">
    <property type="entry name" value="DNA-bd_dom_sf"/>
</dbReference>
<dbReference type="SMART" id="SM00380">
    <property type="entry name" value="AP2"/>
    <property type="match status" value="1"/>
</dbReference>
<dbReference type="InterPro" id="IPR036955">
    <property type="entry name" value="AP2/ERF_dom_sf"/>
</dbReference>
<dbReference type="Pfam" id="PF00847">
    <property type="entry name" value="AP2"/>
    <property type="match status" value="1"/>
</dbReference>
<sequence length="236" mass="26191">MENKESPTDPSPNPCNSPTSTPLQTNDNTIEKGGKKMPMKQAKRGIIVNNKGRKYLGVRQRPSGRWVAEIKDASQKLRLWLGTFDTAEEAALSYDSAARLLRGRNAKTNFPNDHHGNMVNTHQEICRLLGKNPRLHQLLQHAVLKNHGKSLLSRRIPLVNQNERNQVDSSFNFDSLVEDTIICSSSSADDHDHNQDGSDKFCGLSFGSCKVYSSVIVAPSFSASLCQVEESKCKEA</sequence>
<dbReference type="InParanoid" id="B9RE64"/>
<evidence type="ECO:0000256" key="5">
    <source>
        <dbReference type="ARBA" id="ARBA00023242"/>
    </source>
</evidence>
<feature type="domain" description="AP2/ERF" evidence="8">
    <location>
        <begin position="54"/>
        <end position="111"/>
    </location>
</feature>
<dbReference type="AlphaFoldDB" id="B9RE64"/>
<evidence type="ECO:0000256" key="4">
    <source>
        <dbReference type="ARBA" id="ARBA00023163"/>
    </source>
</evidence>
<organism evidence="9 10">
    <name type="scientific">Ricinus communis</name>
    <name type="common">Castor bean</name>
    <dbReference type="NCBI Taxonomy" id="3988"/>
    <lineage>
        <taxon>Eukaryota</taxon>
        <taxon>Viridiplantae</taxon>
        <taxon>Streptophyta</taxon>
        <taxon>Embryophyta</taxon>
        <taxon>Tracheophyta</taxon>
        <taxon>Spermatophyta</taxon>
        <taxon>Magnoliopsida</taxon>
        <taxon>eudicotyledons</taxon>
        <taxon>Gunneridae</taxon>
        <taxon>Pentapetalae</taxon>
        <taxon>rosids</taxon>
        <taxon>fabids</taxon>
        <taxon>Malpighiales</taxon>
        <taxon>Euphorbiaceae</taxon>
        <taxon>Acalyphoideae</taxon>
        <taxon>Acalypheae</taxon>
        <taxon>Ricinus</taxon>
    </lineage>
</organism>
<proteinExistence type="inferred from homology"/>
<evidence type="ECO:0000256" key="2">
    <source>
        <dbReference type="ARBA" id="ARBA00023015"/>
    </source>
</evidence>
<comment type="subcellular location">
    <subcellularLocation>
        <location evidence="1">Nucleus</location>
    </subcellularLocation>
</comment>
<keyword evidence="5" id="KW-0539">Nucleus</keyword>
<evidence type="ECO:0000256" key="7">
    <source>
        <dbReference type="SAM" id="MobiDB-lite"/>
    </source>
</evidence>
<dbReference type="eggNOG" id="ENOG502S0HI">
    <property type="taxonomic scope" value="Eukaryota"/>
</dbReference>
<evidence type="ECO:0000256" key="1">
    <source>
        <dbReference type="ARBA" id="ARBA00004123"/>
    </source>
</evidence>
<dbReference type="GO" id="GO:0000976">
    <property type="term" value="F:transcription cis-regulatory region binding"/>
    <property type="evidence" value="ECO:0000318"/>
    <property type="project" value="GO_Central"/>
</dbReference>
<dbReference type="GO" id="GO:0005634">
    <property type="term" value="C:nucleus"/>
    <property type="evidence" value="ECO:0000318"/>
    <property type="project" value="GO_Central"/>
</dbReference>
<accession>B9RE64</accession>